<dbReference type="Proteomes" id="UP000294963">
    <property type="component" value="Unassembled WGS sequence"/>
</dbReference>
<evidence type="ECO:0000313" key="2">
    <source>
        <dbReference type="Proteomes" id="UP000294963"/>
    </source>
</evidence>
<sequence length="122" mass="14512">MRKIKKVNLEIKKICHYIEDYCCVVTFASDDTVDPKCYLILTRQSTEFNGGDPVEDFEWQLVMADHTEVHELTGYYLEFSKIIFNFDHKRFQLILNIGDHPIKDIEKRLDFIFQGTELFINQ</sequence>
<organism evidence="1 2">
    <name type="scientific">Acinetobacter calcoaceticus</name>
    <dbReference type="NCBI Taxonomy" id="471"/>
    <lineage>
        <taxon>Bacteria</taxon>
        <taxon>Pseudomonadati</taxon>
        <taxon>Pseudomonadota</taxon>
        <taxon>Gammaproteobacteria</taxon>
        <taxon>Moraxellales</taxon>
        <taxon>Moraxellaceae</taxon>
        <taxon>Acinetobacter</taxon>
        <taxon>Acinetobacter calcoaceticus/baumannii complex</taxon>
    </lineage>
</organism>
<comment type="caution">
    <text evidence="1">The sequence shown here is derived from an EMBL/GenBank/DDBJ whole genome shotgun (WGS) entry which is preliminary data.</text>
</comment>
<keyword evidence="2" id="KW-1185">Reference proteome</keyword>
<evidence type="ECO:0000313" key="1">
    <source>
        <dbReference type="EMBL" id="TCM66403.1"/>
    </source>
</evidence>
<reference evidence="1 2" key="1">
    <citation type="submission" date="2019-03" db="EMBL/GenBank/DDBJ databases">
        <title>Genomic analyses of the natural microbiome of Caenorhabditis elegans.</title>
        <authorList>
            <person name="Samuel B."/>
        </authorList>
    </citation>
    <scope>NUCLEOTIDE SEQUENCE [LARGE SCALE GENOMIC DNA]</scope>
    <source>
        <strain evidence="1 2">JUb89</strain>
    </source>
</reference>
<gene>
    <name evidence="1" type="ORF">EC844_1133</name>
</gene>
<proteinExistence type="predicted"/>
<dbReference type="AlphaFoldDB" id="A0A4R1Y2X8"/>
<accession>A0A4R1Y2X8</accession>
<dbReference type="OrthoDB" id="9256038at2"/>
<name>A0A4R1Y2X8_ACICA</name>
<dbReference type="EMBL" id="SLVJ01000013">
    <property type="protein sequence ID" value="TCM66403.1"/>
    <property type="molecule type" value="Genomic_DNA"/>
</dbReference>
<protein>
    <submittedName>
        <fullName evidence="1">Uncharacterized protein</fullName>
    </submittedName>
</protein>